<gene>
    <name evidence="1" type="ORF">VV02_22995</name>
</gene>
<name>A0A0K1JMW5_9MICO</name>
<accession>A0A0K1JMW5</accession>
<dbReference type="AlphaFoldDB" id="A0A0K1JMW5"/>
<organism evidence="1 2">
    <name type="scientific">Luteipulveratus mongoliensis</name>
    <dbReference type="NCBI Taxonomy" id="571913"/>
    <lineage>
        <taxon>Bacteria</taxon>
        <taxon>Bacillati</taxon>
        <taxon>Actinomycetota</taxon>
        <taxon>Actinomycetes</taxon>
        <taxon>Micrococcales</taxon>
        <taxon>Dermacoccaceae</taxon>
        <taxon>Luteipulveratus</taxon>
    </lineage>
</organism>
<keyword evidence="2" id="KW-1185">Reference proteome</keyword>
<protein>
    <submittedName>
        <fullName evidence="1">Uncharacterized protein</fullName>
    </submittedName>
</protein>
<dbReference type="STRING" id="571913.VV02_22995"/>
<proteinExistence type="predicted"/>
<evidence type="ECO:0000313" key="2">
    <source>
        <dbReference type="Proteomes" id="UP000066480"/>
    </source>
</evidence>
<dbReference type="OrthoDB" id="4869576at2"/>
<dbReference type="Proteomes" id="UP000066480">
    <property type="component" value="Chromosome"/>
</dbReference>
<dbReference type="EMBL" id="CP011112">
    <property type="protein sequence ID" value="AKU18059.1"/>
    <property type="molecule type" value="Genomic_DNA"/>
</dbReference>
<evidence type="ECO:0000313" key="1">
    <source>
        <dbReference type="EMBL" id="AKU18059.1"/>
    </source>
</evidence>
<reference evidence="1 2" key="1">
    <citation type="submission" date="2015-03" db="EMBL/GenBank/DDBJ databases">
        <title>Luteipulveratus halotolerans sp. nov., a novel actinobacterium (Dermacoccaceae) from Sarawak, Malaysia.</title>
        <authorList>
            <person name="Juboi H."/>
            <person name="Basik A."/>
            <person name="Shamsul S.S."/>
            <person name="Arnold P."/>
            <person name="Schmitt E.K."/>
            <person name="Sanglier J.-J."/>
            <person name="Yeo T."/>
        </authorList>
    </citation>
    <scope>NUCLEOTIDE SEQUENCE [LARGE SCALE GENOMIC DNA]</scope>
    <source>
        <strain evidence="1 2">MN07-A0370</strain>
    </source>
</reference>
<sequence length="265" mass="28115">MTSTLAQHDDVPDDVLALATDPEVAAVRVELLERASHEALGLGTFTDEEMAVLDGDPSALGLPHPWLSALSADERTAVLASVQRTLTARAPQADRPDPSLLALVTLRRGAESLRTGERHTQSDGDWLVLFEQPGGVWLAEEIGPDGMHTFTLAPTEETALRLADWLVPIPSDHSGSLDLTLTRAQIAEDDEVLVPLSDAVVASSIGGTGVADLAAFVSEQRVVVSEDADGGAAVRYVSVSDDDVLDRCRTILTAKGTPRTARSVR</sequence>
<dbReference type="RefSeq" id="WP_052595405.1">
    <property type="nucleotide sequence ID" value="NZ_CP011112.1"/>
</dbReference>
<dbReference type="KEGG" id="lmoi:VV02_22995"/>